<dbReference type="PIRSF" id="PIRSF018266">
    <property type="entry name" value="FecR"/>
    <property type="match status" value="1"/>
</dbReference>
<evidence type="ECO:0000313" key="4">
    <source>
        <dbReference type="Proteomes" id="UP000255177"/>
    </source>
</evidence>
<name>A0A380SWG0_9PSED</name>
<evidence type="ECO:0000259" key="1">
    <source>
        <dbReference type="Pfam" id="PF04773"/>
    </source>
</evidence>
<protein>
    <submittedName>
        <fullName evidence="3">FecR family protein</fullName>
    </submittedName>
</protein>
<feature type="domain" description="FecR N-terminal" evidence="2">
    <location>
        <begin position="10"/>
        <end position="51"/>
    </location>
</feature>
<dbReference type="Gene3D" id="3.55.50.30">
    <property type="match status" value="1"/>
</dbReference>
<dbReference type="GO" id="GO:0016989">
    <property type="term" value="F:sigma factor antagonist activity"/>
    <property type="evidence" value="ECO:0007669"/>
    <property type="project" value="TreeGrafter"/>
</dbReference>
<dbReference type="Pfam" id="PF16220">
    <property type="entry name" value="DUF4880"/>
    <property type="match status" value="1"/>
</dbReference>
<dbReference type="PANTHER" id="PTHR30273:SF2">
    <property type="entry name" value="PROTEIN FECR"/>
    <property type="match status" value="1"/>
</dbReference>
<evidence type="ECO:0000313" key="3">
    <source>
        <dbReference type="EMBL" id="SUQ61611.1"/>
    </source>
</evidence>
<dbReference type="AlphaFoldDB" id="A0A380SWG0"/>
<keyword evidence="4" id="KW-1185">Reference proteome</keyword>
<dbReference type="EMBL" id="UIDD01000004">
    <property type="protein sequence ID" value="SUQ61611.1"/>
    <property type="molecule type" value="Genomic_DNA"/>
</dbReference>
<dbReference type="InterPro" id="IPR006860">
    <property type="entry name" value="FecR"/>
</dbReference>
<gene>
    <name evidence="3" type="ORF">CCOS864_01035</name>
</gene>
<dbReference type="Pfam" id="PF04773">
    <property type="entry name" value="FecR"/>
    <property type="match status" value="1"/>
</dbReference>
<sequence>MSEITAEHEQAALNWLSRINEQPQLAERAEFKRWLLANPAHGRAYAQAQAVWRLSEGPASLLASEDDQALQGYLRAMQQPAPGRTWRRIATFAAAACLVLALGTAAGWHPGYWLDDLQADYVTAAGQVEEVVLADNSHMTLDAGSAVSVDFRDGERQVTIRRGAAFFHVTHTGAPFVVEAAKGQTRVLGTRFEVRKHNGGARVTVLDGRVAVTAAPGRVQQQLSGGQQVGYRDGTASAVEAVDSESRLAWRQGWLNYYQVPLSTVIDDLARYYPGRIMLLDSELGKRKVSGSFPASQPLAALDSLGAVLGFKRSTLLERVTLIR</sequence>
<proteinExistence type="predicted"/>
<dbReference type="InterPro" id="IPR032623">
    <property type="entry name" value="FecR_N"/>
</dbReference>
<dbReference type="RefSeq" id="WP_115085365.1">
    <property type="nucleotide sequence ID" value="NZ_CBCSFG010000026.1"/>
</dbReference>
<reference evidence="4" key="1">
    <citation type="submission" date="2018-07" db="EMBL/GenBank/DDBJ databases">
        <authorList>
            <person name="Blom J."/>
        </authorList>
    </citation>
    <scope>NUCLEOTIDE SEQUENCE [LARGE SCALE GENOMIC DNA]</scope>
    <source>
        <strain evidence="4">CCOS 864</strain>
    </source>
</reference>
<accession>A0A380SWG0</accession>
<evidence type="ECO:0000259" key="2">
    <source>
        <dbReference type="Pfam" id="PF16220"/>
    </source>
</evidence>
<dbReference type="InterPro" id="IPR012373">
    <property type="entry name" value="Ferrdict_sens_TM"/>
</dbReference>
<dbReference type="Gene3D" id="2.60.120.1440">
    <property type="match status" value="1"/>
</dbReference>
<dbReference type="Proteomes" id="UP000255177">
    <property type="component" value="Unassembled WGS sequence"/>
</dbReference>
<dbReference type="PANTHER" id="PTHR30273">
    <property type="entry name" value="PERIPLASMIC SIGNAL SENSOR AND SIGMA FACTOR ACTIVATOR FECR-RELATED"/>
    <property type="match status" value="1"/>
</dbReference>
<feature type="domain" description="FecR protein" evidence="1">
    <location>
        <begin position="120"/>
        <end position="210"/>
    </location>
</feature>
<organism evidence="3 4">
    <name type="scientific">Pseudomonas wadenswilerensis</name>
    <dbReference type="NCBI Taxonomy" id="1785161"/>
    <lineage>
        <taxon>Bacteria</taxon>
        <taxon>Pseudomonadati</taxon>
        <taxon>Pseudomonadota</taxon>
        <taxon>Gammaproteobacteria</taxon>
        <taxon>Pseudomonadales</taxon>
        <taxon>Pseudomonadaceae</taxon>
        <taxon>Pseudomonas</taxon>
    </lineage>
</organism>